<dbReference type="AlphaFoldDB" id="A0AAD9IFI5"/>
<reference evidence="2" key="1">
    <citation type="submission" date="2021-01" db="EMBL/GenBank/DDBJ databases">
        <authorList>
            <person name="Eckstrom K.M.E."/>
        </authorList>
    </citation>
    <scope>NUCLEOTIDE SEQUENCE</scope>
    <source>
        <strain evidence="2">UVCC 0001</strain>
    </source>
</reference>
<dbReference type="Pfam" id="PF00481">
    <property type="entry name" value="PP2C"/>
    <property type="match status" value="1"/>
</dbReference>
<dbReference type="CDD" id="cd00143">
    <property type="entry name" value="PP2Cc"/>
    <property type="match status" value="1"/>
</dbReference>
<dbReference type="InterPro" id="IPR001932">
    <property type="entry name" value="PPM-type_phosphatase-like_dom"/>
</dbReference>
<feature type="domain" description="PPM-type phosphatase" evidence="1">
    <location>
        <begin position="3"/>
        <end position="330"/>
    </location>
</feature>
<dbReference type="Proteomes" id="UP001255856">
    <property type="component" value="Unassembled WGS sequence"/>
</dbReference>
<dbReference type="PANTHER" id="PTHR47992">
    <property type="entry name" value="PROTEIN PHOSPHATASE"/>
    <property type="match status" value="1"/>
</dbReference>
<proteinExistence type="predicted"/>
<evidence type="ECO:0000313" key="3">
    <source>
        <dbReference type="Proteomes" id="UP001255856"/>
    </source>
</evidence>
<name>A0AAD9IFI5_PROWI</name>
<dbReference type="PROSITE" id="PS51746">
    <property type="entry name" value="PPM_2"/>
    <property type="match status" value="1"/>
</dbReference>
<organism evidence="2 3">
    <name type="scientific">Prototheca wickerhamii</name>
    <dbReference type="NCBI Taxonomy" id="3111"/>
    <lineage>
        <taxon>Eukaryota</taxon>
        <taxon>Viridiplantae</taxon>
        <taxon>Chlorophyta</taxon>
        <taxon>core chlorophytes</taxon>
        <taxon>Trebouxiophyceae</taxon>
        <taxon>Chlorellales</taxon>
        <taxon>Chlorellaceae</taxon>
        <taxon>Prototheca</taxon>
    </lineage>
</organism>
<dbReference type="InterPro" id="IPR036457">
    <property type="entry name" value="PPM-type-like_dom_sf"/>
</dbReference>
<protein>
    <recommendedName>
        <fullName evidence="1">PPM-type phosphatase domain-containing protein</fullName>
    </recommendedName>
</protein>
<dbReference type="GO" id="GO:0004722">
    <property type="term" value="F:protein serine/threonine phosphatase activity"/>
    <property type="evidence" value="ECO:0007669"/>
    <property type="project" value="InterPro"/>
</dbReference>
<accession>A0AAD9IFI5</accession>
<sequence>MVLIGTASLPGARYGKLNQDYVLVEEMYSAKQLKSLKVDQCYIAAVLDGHGMLGEEASRQAGRAIVSALRHCAALQRAPLASLPDAVVDRAFVEAFEAGHRAALGVAAHAPSVYTYPQGGRGAHTFVLKTLGHERAYIDPGLNVRVLEYGTTATVALVQGRGVAVANVGDSLATLGSEQGGAYHVRLLTRRHWGGDAGERARLERDVGKLVRLEDEDGYLTVNEGRLSGYQLAMTRALGHAVLSQYGVIPRPSVQRHTLSRDDLCLILASDGVWETCSPSEAVVGLCDLLAQGQSVPEAALELARSAVELSTAASPDFGADNTTVAVFVFDDILEDDGADDAAEAAEASAAGGVYTQLGLASHDTAALLAAPIASS</sequence>
<dbReference type="EMBL" id="JASFZW010000006">
    <property type="protein sequence ID" value="KAK2077466.1"/>
    <property type="molecule type" value="Genomic_DNA"/>
</dbReference>
<comment type="caution">
    <text evidence="2">The sequence shown here is derived from an EMBL/GenBank/DDBJ whole genome shotgun (WGS) entry which is preliminary data.</text>
</comment>
<dbReference type="Gene3D" id="3.60.40.10">
    <property type="entry name" value="PPM-type phosphatase domain"/>
    <property type="match status" value="1"/>
</dbReference>
<dbReference type="InterPro" id="IPR015655">
    <property type="entry name" value="PP2C"/>
</dbReference>
<gene>
    <name evidence="2" type="ORF">QBZ16_004311</name>
</gene>
<evidence type="ECO:0000259" key="1">
    <source>
        <dbReference type="PROSITE" id="PS51746"/>
    </source>
</evidence>
<evidence type="ECO:0000313" key="2">
    <source>
        <dbReference type="EMBL" id="KAK2077466.1"/>
    </source>
</evidence>
<keyword evidence="3" id="KW-1185">Reference proteome</keyword>
<dbReference type="SUPFAM" id="SSF81606">
    <property type="entry name" value="PP2C-like"/>
    <property type="match status" value="1"/>
</dbReference>
<dbReference type="SMART" id="SM00332">
    <property type="entry name" value="PP2Cc"/>
    <property type="match status" value="1"/>
</dbReference>